<dbReference type="Pfam" id="PF03483">
    <property type="entry name" value="B3_4"/>
    <property type="match status" value="1"/>
</dbReference>
<evidence type="ECO:0000256" key="3">
    <source>
        <dbReference type="ARBA" id="ARBA00007438"/>
    </source>
</evidence>
<dbReference type="Gene3D" id="3.30.56.10">
    <property type="match status" value="2"/>
</dbReference>
<dbReference type="AlphaFoldDB" id="A0AA88YGU4"/>
<name>A0AA88YGU4_PINIB</name>
<protein>
    <recommendedName>
        <fullName evidence="4">phenylalanine--tRNA ligase</fullName>
        <ecNumber evidence="4">6.1.1.20</ecNumber>
    </recommendedName>
    <alternativeName>
        <fullName evidence="13">Phenylalanyl-tRNA synthetase beta subunit</fullName>
    </alternativeName>
</protein>
<dbReference type="Pfam" id="PF03484">
    <property type="entry name" value="B5"/>
    <property type="match status" value="1"/>
</dbReference>
<dbReference type="GO" id="GO:0000287">
    <property type="term" value="F:magnesium ion binding"/>
    <property type="evidence" value="ECO:0007669"/>
    <property type="project" value="InterPro"/>
</dbReference>
<dbReference type="GO" id="GO:0005524">
    <property type="term" value="F:ATP binding"/>
    <property type="evidence" value="ECO:0007669"/>
    <property type="project" value="UniProtKB-KW"/>
</dbReference>
<dbReference type="InterPro" id="IPR005147">
    <property type="entry name" value="tRNA_synthase_B5-dom"/>
</dbReference>
<evidence type="ECO:0000256" key="8">
    <source>
        <dbReference type="ARBA" id="ARBA00022741"/>
    </source>
</evidence>
<keyword evidence="5" id="KW-0963">Cytoplasm</keyword>
<evidence type="ECO:0000256" key="5">
    <source>
        <dbReference type="ARBA" id="ARBA00022490"/>
    </source>
</evidence>
<dbReference type="GO" id="GO:0009328">
    <property type="term" value="C:phenylalanine-tRNA ligase complex"/>
    <property type="evidence" value="ECO:0007669"/>
    <property type="project" value="TreeGrafter"/>
</dbReference>
<dbReference type="InterPro" id="IPR009061">
    <property type="entry name" value="DNA-bd_dom_put_sf"/>
</dbReference>
<dbReference type="Pfam" id="PF18262">
    <property type="entry name" value="PhetRS_B1"/>
    <property type="match status" value="1"/>
</dbReference>
<keyword evidence="12" id="KW-0030">Aminoacyl-tRNA synthetase</keyword>
<evidence type="ECO:0000313" key="15">
    <source>
        <dbReference type="EMBL" id="KAK3105221.1"/>
    </source>
</evidence>
<evidence type="ECO:0000256" key="6">
    <source>
        <dbReference type="ARBA" id="ARBA00022598"/>
    </source>
</evidence>
<dbReference type="GO" id="GO:0003723">
    <property type="term" value="F:RNA binding"/>
    <property type="evidence" value="ECO:0007669"/>
    <property type="project" value="InterPro"/>
</dbReference>
<keyword evidence="11" id="KW-0648">Protein biosynthesis</keyword>
<dbReference type="Gene3D" id="3.50.40.10">
    <property type="entry name" value="Phenylalanyl-trna Synthetase, Chain B, domain 3"/>
    <property type="match status" value="1"/>
</dbReference>
<organism evidence="15 16">
    <name type="scientific">Pinctada imbricata</name>
    <name type="common">Atlantic pearl-oyster</name>
    <name type="synonym">Pinctada martensii</name>
    <dbReference type="NCBI Taxonomy" id="66713"/>
    <lineage>
        <taxon>Eukaryota</taxon>
        <taxon>Metazoa</taxon>
        <taxon>Spiralia</taxon>
        <taxon>Lophotrochozoa</taxon>
        <taxon>Mollusca</taxon>
        <taxon>Bivalvia</taxon>
        <taxon>Autobranchia</taxon>
        <taxon>Pteriomorphia</taxon>
        <taxon>Pterioida</taxon>
        <taxon>Pterioidea</taxon>
        <taxon>Pteriidae</taxon>
        <taxon>Pinctada</taxon>
    </lineage>
</organism>
<dbReference type="InterPro" id="IPR045060">
    <property type="entry name" value="Phe-tRNA-ligase_IIc_bsu"/>
</dbReference>
<reference evidence="15" key="1">
    <citation type="submission" date="2019-08" db="EMBL/GenBank/DDBJ databases">
        <title>The improved chromosome-level genome for the pearl oyster Pinctada fucata martensii using PacBio sequencing and Hi-C.</title>
        <authorList>
            <person name="Zheng Z."/>
        </authorList>
    </citation>
    <scope>NUCLEOTIDE SEQUENCE</scope>
    <source>
        <strain evidence="15">ZZ-2019</strain>
        <tissue evidence="15">Adductor muscle</tissue>
    </source>
</reference>
<comment type="subcellular location">
    <subcellularLocation>
        <location evidence="2">Cytoplasm</location>
    </subcellularLocation>
</comment>
<dbReference type="SUPFAM" id="SSF56037">
    <property type="entry name" value="PheT/TilS domain"/>
    <property type="match status" value="1"/>
</dbReference>
<dbReference type="InterPro" id="IPR040659">
    <property type="entry name" value="PhetRS_B1"/>
</dbReference>
<dbReference type="PROSITE" id="PS51483">
    <property type="entry name" value="B5"/>
    <property type="match status" value="1"/>
</dbReference>
<evidence type="ECO:0000256" key="7">
    <source>
        <dbReference type="ARBA" id="ARBA00022723"/>
    </source>
</evidence>
<dbReference type="PANTHER" id="PTHR10947:SF0">
    <property type="entry name" value="PHENYLALANINE--TRNA LIGASE BETA SUBUNIT"/>
    <property type="match status" value="1"/>
</dbReference>
<dbReference type="InterPro" id="IPR020825">
    <property type="entry name" value="Phe-tRNA_synthase-like_B3/B4"/>
</dbReference>
<keyword evidence="10" id="KW-0460">Magnesium</keyword>
<dbReference type="SUPFAM" id="SSF46955">
    <property type="entry name" value="Putative DNA-binding domain"/>
    <property type="match status" value="2"/>
</dbReference>
<evidence type="ECO:0000256" key="4">
    <source>
        <dbReference type="ARBA" id="ARBA00012814"/>
    </source>
</evidence>
<evidence type="ECO:0000313" key="16">
    <source>
        <dbReference type="Proteomes" id="UP001186944"/>
    </source>
</evidence>
<dbReference type="Proteomes" id="UP001186944">
    <property type="component" value="Unassembled WGS sequence"/>
</dbReference>
<dbReference type="EMBL" id="VSWD01000004">
    <property type="protein sequence ID" value="KAK3105221.1"/>
    <property type="molecule type" value="Genomic_DNA"/>
</dbReference>
<evidence type="ECO:0000256" key="10">
    <source>
        <dbReference type="ARBA" id="ARBA00022842"/>
    </source>
</evidence>
<comment type="cofactor">
    <cofactor evidence="1">
        <name>Mg(2+)</name>
        <dbReference type="ChEBI" id="CHEBI:18420"/>
    </cofactor>
</comment>
<proteinExistence type="inferred from homology"/>
<accession>A0AA88YGU4</accession>
<evidence type="ECO:0000256" key="11">
    <source>
        <dbReference type="ARBA" id="ARBA00022917"/>
    </source>
</evidence>
<dbReference type="GO" id="GO:0004826">
    <property type="term" value="F:phenylalanine-tRNA ligase activity"/>
    <property type="evidence" value="ECO:0007669"/>
    <property type="project" value="UniProtKB-EC"/>
</dbReference>
<keyword evidence="16" id="KW-1185">Reference proteome</keyword>
<dbReference type="GO" id="GO:0006432">
    <property type="term" value="P:phenylalanyl-tRNA aminoacylation"/>
    <property type="evidence" value="ECO:0007669"/>
    <property type="project" value="InterPro"/>
</dbReference>
<gene>
    <name evidence="15" type="ORF">FSP39_020098</name>
</gene>
<keyword evidence="9" id="KW-0067">ATP-binding</keyword>
<feature type="domain" description="B5" evidence="14">
    <location>
        <begin position="303"/>
        <end position="363"/>
    </location>
</feature>
<keyword evidence="8" id="KW-0547">Nucleotide-binding</keyword>
<comment type="similarity">
    <text evidence="3">Belongs to the phenylalanyl-tRNA synthetase beta subunit family. Type 2 subfamily.</text>
</comment>
<evidence type="ECO:0000256" key="1">
    <source>
        <dbReference type="ARBA" id="ARBA00001946"/>
    </source>
</evidence>
<evidence type="ECO:0000256" key="12">
    <source>
        <dbReference type="ARBA" id="ARBA00023146"/>
    </source>
</evidence>
<evidence type="ECO:0000256" key="9">
    <source>
        <dbReference type="ARBA" id="ARBA00022840"/>
    </source>
</evidence>
<evidence type="ECO:0000256" key="13">
    <source>
        <dbReference type="ARBA" id="ARBA00033189"/>
    </source>
</evidence>
<evidence type="ECO:0000256" key="2">
    <source>
        <dbReference type="ARBA" id="ARBA00004496"/>
    </source>
</evidence>
<sequence>MPTVEVDKDELFQKLGKRYSFEEFDELCFEFGLEPEEADDEDIKANPELANQWKIEIGANRYDLLCIEGITRAILIFLEKSQAPRYKTVPPCTGKMQQLIIKPVTAQVRPHAVAAVLRNITFTPVLLLTLGHYSFQKQHFERIVPTQTGINRRRTLVAIGTHDLDTIQGPFIYDAQPPSDIKFQALSQKEEKTAVELMEIYSGESHLRQYLHIIQDKPVYPIIYDQNGVVLSMPPIINGDHSKISLKTRNVFIECTATDLNKAKIVLDTLVTMFSQYCDVPYQGIEPAEVIQPDGTRVIYPELPYRFEEIDVADVNGKVGINISGKEMARLLTKMCLVSETFDNDTKVKVEVPPTRHDILYSI</sequence>
<keyword evidence="6" id="KW-0436">Ligase</keyword>
<evidence type="ECO:0000259" key="14">
    <source>
        <dbReference type="PROSITE" id="PS51483"/>
    </source>
</evidence>
<dbReference type="FunFam" id="3.50.40.10:FF:000002">
    <property type="entry name" value="phenylalanine--tRNA ligase beta subunit"/>
    <property type="match status" value="1"/>
</dbReference>
<dbReference type="PANTHER" id="PTHR10947">
    <property type="entry name" value="PHENYLALANYL-TRNA SYNTHETASE BETA CHAIN AND LEUCINE-RICH REPEAT-CONTAINING PROTEIN 47"/>
    <property type="match status" value="1"/>
</dbReference>
<dbReference type="InterPro" id="IPR005146">
    <property type="entry name" value="B3/B4_tRNA-bd"/>
</dbReference>
<dbReference type="SMART" id="SM00873">
    <property type="entry name" value="B3_4"/>
    <property type="match status" value="1"/>
</dbReference>
<keyword evidence="7" id="KW-0479">Metal-binding</keyword>
<dbReference type="EC" id="6.1.1.20" evidence="4"/>
<comment type="caution">
    <text evidence="15">The sequence shown here is derived from an EMBL/GenBank/DDBJ whole genome shotgun (WGS) entry which is preliminary data.</text>
</comment>